<keyword evidence="3" id="KW-1185">Reference proteome</keyword>
<sequence>MRGLDRRSQNPAATARHAGRPGPACRADRVGWGENVAVRLPSGSGRGPAALTATVLALGLAGCGGDGTPPRAPGTSAPATAAGSPDARDELAGMAALALDRRYAALYSFTGADGVARNVVATVANDGSWRVDIAGGALGGTADVSIVRNMNGVYQCSLSMTGAPVTTGCVHVATKGEKVPRRYDPQVQRLFRQWLPVFTDRDAALSVAAVQPLDGAQGGSCYSVDSIMASMDAPVDVGVYCYSADGLLTAARVGFGVLKLVRQVAAPATVQFPGPEVGGEAMGMSAAAPSTAASAAAG</sequence>
<feature type="compositionally biased region" description="Low complexity" evidence="1">
    <location>
        <begin position="73"/>
        <end position="85"/>
    </location>
</feature>
<dbReference type="Proteomes" id="UP000320239">
    <property type="component" value="Unassembled WGS sequence"/>
</dbReference>
<dbReference type="EMBL" id="VIWY01000001">
    <property type="protein sequence ID" value="TWG26186.1"/>
    <property type="molecule type" value="Genomic_DNA"/>
</dbReference>
<dbReference type="AlphaFoldDB" id="A0A561WQP0"/>
<gene>
    <name evidence="2" type="ORF">FHX34_1011164</name>
</gene>
<accession>A0A561WQP0</accession>
<evidence type="ECO:0000313" key="3">
    <source>
        <dbReference type="Proteomes" id="UP000320239"/>
    </source>
</evidence>
<evidence type="ECO:0000313" key="2">
    <source>
        <dbReference type="EMBL" id="TWG26186.1"/>
    </source>
</evidence>
<organism evidence="2 3">
    <name type="scientific">Actinoplanes teichomyceticus</name>
    <dbReference type="NCBI Taxonomy" id="1867"/>
    <lineage>
        <taxon>Bacteria</taxon>
        <taxon>Bacillati</taxon>
        <taxon>Actinomycetota</taxon>
        <taxon>Actinomycetes</taxon>
        <taxon>Micromonosporales</taxon>
        <taxon>Micromonosporaceae</taxon>
        <taxon>Actinoplanes</taxon>
    </lineage>
</organism>
<proteinExistence type="predicted"/>
<comment type="caution">
    <text evidence="2">The sequence shown here is derived from an EMBL/GenBank/DDBJ whole genome shotgun (WGS) entry which is preliminary data.</text>
</comment>
<reference evidence="2 3" key="1">
    <citation type="submission" date="2019-06" db="EMBL/GenBank/DDBJ databases">
        <title>Sequencing the genomes of 1000 actinobacteria strains.</title>
        <authorList>
            <person name="Klenk H.-P."/>
        </authorList>
    </citation>
    <scope>NUCLEOTIDE SEQUENCE [LARGE SCALE GENOMIC DNA]</scope>
    <source>
        <strain evidence="2 3">DSM 43866</strain>
    </source>
</reference>
<evidence type="ECO:0000256" key="1">
    <source>
        <dbReference type="SAM" id="MobiDB-lite"/>
    </source>
</evidence>
<feature type="region of interest" description="Disordered" evidence="1">
    <location>
        <begin position="67"/>
        <end position="86"/>
    </location>
</feature>
<name>A0A561WQP0_ACTTI</name>
<protein>
    <submittedName>
        <fullName evidence="2">Uncharacterized protein</fullName>
    </submittedName>
</protein>
<feature type="region of interest" description="Disordered" evidence="1">
    <location>
        <begin position="1"/>
        <end position="28"/>
    </location>
</feature>